<dbReference type="GO" id="GO:0016787">
    <property type="term" value="F:hydrolase activity"/>
    <property type="evidence" value="ECO:0007669"/>
    <property type="project" value="UniProtKB-KW"/>
</dbReference>
<dbReference type="InterPro" id="IPR052350">
    <property type="entry name" value="Metallo-dep_Lactonases"/>
</dbReference>
<dbReference type="InterPro" id="IPR006680">
    <property type="entry name" value="Amidohydro-rel"/>
</dbReference>
<dbReference type="AlphaFoldDB" id="A0A5E4W4U7"/>
<dbReference type="InterPro" id="IPR032466">
    <property type="entry name" value="Metal_Hydrolase"/>
</dbReference>
<dbReference type="SUPFAM" id="SSF51556">
    <property type="entry name" value="Metallo-dependent hydrolases"/>
    <property type="match status" value="1"/>
</dbReference>
<keyword evidence="3" id="KW-0378">Hydrolase</keyword>
<proteinExistence type="inferred from homology"/>
<sequence length="355" mass="38254">MNASTQAAVQHDPPLVQTRHPSAEWLARAPEPTLDPTRRIIDPHHHFSHHWGGFGLDDLLRDTGAGHNVEGTVYVQCGWEYRTSGEARWMSLGETEAVVACAEAAQARGAKTDVAAGIVGYADLLEGDAIEDVLVAQIEAGKGRFRGIRCSAARHDAFKHGVLPRPPAGLFADGGFRAGVRRLAKLGLSFDAWVYHTQLQEVIDLARAAPDTTIVLDHIGGLLGVGPYAGRQQVAFDEWLSLLAPLAACPNVVVKIGGYGTAVYGFDFISQPEPPSSLTLANAWRPSVDAVISAFGAQRCMFESNFPVDRASASYATVWNAFKRLAANASEREKHDLFYGTAARIYQIGDAARGI</sequence>
<name>A0A5E4W4U7_9BURK</name>
<accession>A0A5E4W4U7</accession>
<evidence type="ECO:0000313" key="3">
    <source>
        <dbReference type="EMBL" id="VVE19967.1"/>
    </source>
</evidence>
<evidence type="ECO:0000259" key="2">
    <source>
        <dbReference type="Pfam" id="PF04909"/>
    </source>
</evidence>
<gene>
    <name evidence="3" type="ORF">PFI31113_03055</name>
</gene>
<reference evidence="3 4" key="1">
    <citation type="submission" date="2019-08" db="EMBL/GenBank/DDBJ databases">
        <authorList>
            <person name="Peeters C."/>
        </authorList>
    </citation>
    <scope>NUCLEOTIDE SEQUENCE [LARGE SCALE GENOMIC DNA]</scope>
    <source>
        <strain evidence="3 4">LMG 31113</strain>
    </source>
</reference>
<feature type="domain" description="Amidohydrolase-related" evidence="2">
    <location>
        <begin position="41"/>
        <end position="347"/>
    </location>
</feature>
<organism evidence="3 4">
    <name type="scientific">Pandoraea fibrosis</name>
    <dbReference type="NCBI Taxonomy" id="1891094"/>
    <lineage>
        <taxon>Bacteria</taxon>
        <taxon>Pseudomonadati</taxon>
        <taxon>Pseudomonadota</taxon>
        <taxon>Betaproteobacteria</taxon>
        <taxon>Burkholderiales</taxon>
        <taxon>Burkholderiaceae</taxon>
        <taxon>Pandoraea</taxon>
    </lineage>
</organism>
<dbReference type="PANTHER" id="PTHR43569">
    <property type="entry name" value="AMIDOHYDROLASE"/>
    <property type="match status" value="1"/>
</dbReference>
<dbReference type="EMBL" id="CABPRW010000006">
    <property type="protein sequence ID" value="VVE19967.1"/>
    <property type="molecule type" value="Genomic_DNA"/>
</dbReference>
<evidence type="ECO:0000313" key="4">
    <source>
        <dbReference type="Proteomes" id="UP000382577"/>
    </source>
</evidence>
<dbReference type="Pfam" id="PF04909">
    <property type="entry name" value="Amidohydro_2"/>
    <property type="match status" value="1"/>
</dbReference>
<evidence type="ECO:0000256" key="1">
    <source>
        <dbReference type="ARBA" id="ARBA00038310"/>
    </source>
</evidence>
<dbReference type="RefSeq" id="WP_224786157.1">
    <property type="nucleotide sequence ID" value="NZ_CABPRW010000006.1"/>
</dbReference>
<protein>
    <submittedName>
        <fullName evidence="3">Amidohydrolase</fullName>
    </submittedName>
</protein>
<dbReference type="Proteomes" id="UP000382577">
    <property type="component" value="Unassembled WGS sequence"/>
</dbReference>
<dbReference type="Gene3D" id="3.20.20.140">
    <property type="entry name" value="Metal-dependent hydrolases"/>
    <property type="match status" value="1"/>
</dbReference>
<dbReference type="PANTHER" id="PTHR43569:SF1">
    <property type="entry name" value="BLL3371 PROTEIN"/>
    <property type="match status" value="1"/>
</dbReference>
<comment type="similarity">
    <text evidence="1">Belongs to the metallo-dependent hydrolases superfamily.</text>
</comment>